<proteinExistence type="predicted"/>
<organism evidence="1">
    <name type="scientific">viral metagenome</name>
    <dbReference type="NCBI Taxonomy" id="1070528"/>
    <lineage>
        <taxon>unclassified sequences</taxon>
        <taxon>metagenomes</taxon>
        <taxon>organismal metagenomes</taxon>
    </lineage>
</organism>
<name>A0A6C0C2I0_9ZZZZ</name>
<sequence length="250" mass="30065">MYSLFNISFHHFNQGNPYGYFYSLYVHCIEQTMFYLSCYNYDILKQQKFLHFKWIDLENKRIEMIENDKIPDYLANLTISKEYCTHYKKIDQLSDWKKYSSHLKFNLKTFTYYVNFYFKKSTFVEEMIKKGFPDEIVTNILSYSDLVEPIKYKTIEEIHHINHNGVDFNFEELVNHNINNYGIYDPQITLNLTDDSPIKKEIEDIYANVLNTPDEDNYHLNILPTFHEKIGLVYPVFPKNGENIPILIDY</sequence>
<dbReference type="EMBL" id="MN739313">
    <property type="protein sequence ID" value="QHS98291.1"/>
    <property type="molecule type" value="Genomic_DNA"/>
</dbReference>
<reference evidence="1" key="1">
    <citation type="journal article" date="2020" name="Nature">
        <title>Giant virus diversity and host interactions through global metagenomics.</title>
        <authorList>
            <person name="Schulz F."/>
            <person name="Roux S."/>
            <person name="Paez-Espino D."/>
            <person name="Jungbluth S."/>
            <person name="Walsh D.A."/>
            <person name="Denef V.J."/>
            <person name="McMahon K.D."/>
            <person name="Konstantinidis K.T."/>
            <person name="Eloe-Fadrosh E.A."/>
            <person name="Kyrpides N.C."/>
            <person name="Woyke T."/>
        </authorList>
    </citation>
    <scope>NUCLEOTIDE SEQUENCE</scope>
    <source>
        <strain evidence="1">GVMAG-M-3300020182-84</strain>
    </source>
</reference>
<protein>
    <submittedName>
        <fullName evidence="1">Uncharacterized protein</fullName>
    </submittedName>
</protein>
<dbReference type="AlphaFoldDB" id="A0A6C0C2I0"/>
<accession>A0A6C0C2I0</accession>
<evidence type="ECO:0000313" key="1">
    <source>
        <dbReference type="EMBL" id="QHS98291.1"/>
    </source>
</evidence>